<sequence>PPGKPAQLILARQCVHIGGLEDPAHATGTEAEIEAAFTAAYRILRRRIEALFALPLAHLEHDPARLRVELDRIGTLSL</sequence>
<gene>
    <name evidence="1" type="ORF">B2A_10407</name>
</gene>
<feature type="non-terminal residue" evidence="1">
    <location>
        <position position="1"/>
    </location>
</feature>
<reference evidence="1" key="1">
    <citation type="submission" date="2013-08" db="EMBL/GenBank/DDBJ databases">
        <authorList>
            <person name="Mendez C."/>
            <person name="Richter M."/>
            <person name="Ferrer M."/>
            <person name="Sanchez J."/>
        </authorList>
    </citation>
    <scope>NUCLEOTIDE SEQUENCE</scope>
</reference>
<accession>T0Z2U7</accession>
<evidence type="ECO:0000313" key="1">
    <source>
        <dbReference type="EMBL" id="EQD42251.1"/>
    </source>
</evidence>
<name>T0Z2U7_9ZZZZ</name>
<dbReference type="EMBL" id="AUZZ01007508">
    <property type="protein sequence ID" value="EQD42251.1"/>
    <property type="molecule type" value="Genomic_DNA"/>
</dbReference>
<protein>
    <submittedName>
        <fullName evidence="1">Protein tyrosine phosphatase</fullName>
    </submittedName>
</protein>
<proteinExistence type="predicted"/>
<comment type="caution">
    <text evidence="1">The sequence shown here is derived from an EMBL/GenBank/DDBJ whole genome shotgun (WGS) entry which is preliminary data.</text>
</comment>
<organism evidence="1">
    <name type="scientific">mine drainage metagenome</name>
    <dbReference type="NCBI Taxonomy" id="410659"/>
    <lineage>
        <taxon>unclassified sequences</taxon>
        <taxon>metagenomes</taxon>
        <taxon>ecological metagenomes</taxon>
    </lineage>
</organism>
<reference evidence="1" key="2">
    <citation type="journal article" date="2014" name="ISME J.">
        <title>Microbial stratification in low pH oxic and suboxic macroscopic growths along an acid mine drainage.</title>
        <authorList>
            <person name="Mendez-Garcia C."/>
            <person name="Mesa V."/>
            <person name="Sprenger R.R."/>
            <person name="Richter M."/>
            <person name="Diez M.S."/>
            <person name="Solano J."/>
            <person name="Bargiela R."/>
            <person name="Golyshina O.V."/>
            <person name="Manteca A."/>
            <person name="Ramos J.L."/>
            <person name="Gallego J.R."/>
            <person name="Llorente I."/>
            <person name="Martins Dos Santos V.A."/>
            <person name="Jensen O.N."/>
            <person name="Pelaez A.I."/>
            <person name="Sanchez J."/>
            <person name="Ferrer M."/>
        </authorList>
    </citation>
    <scope>NUCLEOTIDE SEQUENCE</scope>
</reference>
<dbReference type="AlphaFoldDB" id="T0Z2U7"/>